<dbReference type="AlphaFoldDB" id="A0ABD5Z2S2"/>
<dbReference type="Proteomes" id="UP001596447">
    <property type="component" value="Unassembled WGS sequence"/>
</dbReference>
<gene>
    <name evidence="1" type="ORF">ACFQJ9_08675</name>
</gene>
<proteinExistence type="predicted"/>
<protein>
    <submittedName>
        <fullName evidence="1">Uncharacterized protein</fullName>
    </submittedName>
</protein>
<dbReference type="InterPro" id="IPR055927">
    <property type="entry name" value="DUF7504"/>
</dbReference>
<organism evidence="1 2">
    <name type="scientific">Halospeciosus flavus</name>
    <dbReference type="NCBI Taxonomy" id="3032283"/>
    <lineage>
        <taxon>Archaea</taxon>
        <taxon>Methanobacteriati</taxon>
        <taxon>Methanobacteriota</taxon>
        <taxon>Stenosarchaea group</taxon>
        <taxon>Halobacteria</taxon>
        <taxon>Halobacteriales</taxon>
        <taxon>Halobacteriaceae</taxon>
        <taxon>Halospeciosus</taxon>
    </lineage>
</organism>
<keyword evidence="2" id="KW-1185">Reference proteome</keyword>
<comment type="caution">
    <text evidence="1">The sequence shown here is derived from an EMBL/GenBank/DDBJ whole genome shotgun (WGS) entry which is preliminary data.</text>
</comment>
<dbReference type="EMBL" id="JBHTAR010000011">
    <property type="protein sequence ID" value="MFC7199483.1"/>
    <property type="molecule type" value="Genomic_DNA"/>
</dbReference>
<evidence type="ECO:0000313" key="1">
    <source>
        <dbReference type="EMBL" id="MFC7199483.1"/>
    </source>
</evidence>
<sequence length="236" mass="25761">MPADTAEGTGGYAEETAEAFSDALDDLKAQGSTLLLLGPVGGDAMYAGCRRLLGDELVEDRRRLFVMTDGQIEHHQGAKATCKYQPPADAHAINYRTQARSVASATATDHTDIPAETVEGGLDELYDRIEAAVERLDDRADGLEPGELRLCLDSVDSLLAHENDEDVFEFLDRVEALVDQYNGMAHVHLPLDFGSAPVDQFADAFDAIVEVEAGDNAYRQRWHLQDLGLSTGWLKL</sequence>
<name>A0ABD5Z2S2_9EURY</name>
<evidence type="ECO:0000313" key="2">
    <source>
        <dbReference type="Proteomes" id="UP001596447"/>
    </source>
</evidence>
<accession>A0ABD5Z2S2</accession>
<dbReference type="RefSeq" id="WP_279529414.1">
    <property type="nucleotide sequence ID" value="NZ_CP122312.1"/>
</dbReference>
<dbReference type="Pfam" id="PF24336">
    <property type="entry name" value="DUF7504"/>
    <property type="match status" value="1"/>
</dbReference>
<reference evidence="1 2" key="1">
    <citation type="journal article" date="2019" name="Int. J. Syst. Evol. Microbiol.">
        <title>The Global Catalogue of Microorganisms (GCM) 10K type strain sequencing project: providing services to taxonomists for standard genome sequencing and annotation.</title>
        <authorList>
            <consortium name="The Broad Institute Genomics Platform"/>
            <consortium name="The Broad Institute Genome Sequencing Center for Infectious Disease"/>
            <person name="Wu L."/>
            <person name="Ma J."/>
        </authorList>
    </citation>
    <scope>NUCLEOTIDE SEQUENCE [LARGE SCALE GENOMIC DNA]</scope>
    <source>
        <strain evidence="1 2">XZGYJ-43</strain>
    </source>
</reference>